<evidence type="ECO:0000256" key="9">
    <source>
        <dbReference type="RuleBase" id="RU365093"/>
    </source>
</evidence>
<dbReference type="PANTHER" id="PTHR30386">
    <property type="entry name" value="MEMBRANE FUSION SUBUNIT OF EMRAB-TOLC MULTIDRUG EFFLUX PUMP"/>
    <property type="match status" value="1"/>
</dbReference>
<dbReference type="InterPro" id="IPR058982">
    <property type="entry name" value="Beta-barrel_AprE"/>
</dbReference>
<dbReference type="PROSITE" id="PS00543">
    <property type="entry name" value="HLYD_FAMILY"/>
    <property type="match status" value="1"/>
</dbReference>
<dbReference type="InterPro" id="IPR010129">
    <property type="entry name" value="T1SS_HlyD"/>
</dbReference>
<feature type="transmembrane region" description="Helical" evidence="9">
    <location>
        <begin position="25"/>
        <end position="46"/>
    </location>
</feature>
<keyword evidence="6 9" id="KW-0812">Transmembrane</keyword>
<evidence type="ECO:0000256" key="7">
    <source>
        <dbReference type="ARBA" id="ARBA00022989"/>
    </source>
</evidence>
<keyword evidence="8 9" id="KW-0472">Membrane</keyword>
<dbReference type="InterPro" id="IPR050739">
    <property type="entry name" value="MFP"/>
</dbReference>
<keyword evidence="10" id="KW-0175">Coiled coil</keyword>
<protein>
    <recommendedName>
        <fullName evidence="9">Membrane fusion protein (MFP) family protein</fullName>
    </recommendedName>
</protein>
<dbReference type="Proteomes" id="UP001432180">
    <property type="component" value="Chromosome"/>
</dbReference>
<feature type="coiled-coil region" evidence="10">
    <location>
        <begin position="162"/>
        <end position="298"/>
    </location>
</feature>
<comment type="similarity">
    <text evidence="2 9">Belongs to the membrane fusion protein (MFP) (TC 8.A.1) family.</text>
</comment>
<keyword evidence="7 9" id="KW-1133">Transmembrane helix</keyword>
<evidence type="ECO:0000313" key="14">
    <source>
        <dbReference type="Proteomes" id="UP001432180"/>
    </source>
</evidence>
<name>A0ABZ0S380_9GAMM</name>
<feature type="domain" description="AprE-like long alpha-helical hairpin" evidence="11">
    <location>
        <begin position="101"/>
        <end position="290"/>
    </location>
</feature>
<dbReference type="InterPro" id="IPR058781">
    <property type="entry name" value="HH_AprE-like"/>
</dbReference>
<evidence type="ECO:0000256" key="2">
    <source>
        <dbReference type="ARBA" id="ARBA00009477"/>
    </source>
</evidence>
<evidence type="ECO:0000259" key="11">
    <source>
        <dbReference type="Pfam" id="PF25994"/>
    </source>
</evidence>
<organism evidence="13 14">
    <name type="scientific">Thiorhodovibrio winogradskyi</name>
    <dbReference type="NCBI Taxonomy" id="77007"/>
    <lineage>
        <taxon>Bacteria</taxon>
        <taxon>Pseudomonadati</taxon>
        <taxon>Pseudomonadota</taxon>
        <taxon>Gammaproteobacteria</taxon>
        <taxon>Chromatiales</taxon>
        <taxon>Chromatiaceae</taxon>
        <taxon>Thiorhodovibrio</taxon>
    </lineage>
</organism>
<dbReference type="EMBL" id="CP121472">
    <property type="protein sequence ID" value="WPL15593.1"/>
    <property type="molecule type" value="Genomic_DNA"/>
</dbReference>
<evidence type="ECO:0000256" key="5">
    <source>
        <dbReference type="ARBA" id="ARBA00022519"/>
    </source>
</evidence>
<evidence type="ECO:0000313" key="13">
    <source>
        <dbReference type="EMBL" id="WPL15593.1"/>
    </source>
</evidence>
<keyword evidence="4 9" id="KW-1003">Cell membrane</keyword>
<dbReference type="Pfam" id="PF25994">
    <property type="entry name" value="HH_AprE"/>
    <property type="match status" value="1"/>
</dbReference>
<evidence type="ECO:0000256" key="1">
    <source>
        <dbReference type="ARBA" id="ARBA00004377"/>
    </source>
</evidence>
<evidence type="ECO:0000256" key="4">
    <source>
        <dbReference type="ARBA" id="ARBA00022475"/>
    </source>
</evidence>
<dbReference type="InterPro" id="IPR006144">
    <property type="entry name" value="Secretion_HlyD_CS"/>
</dbReference>
<dbReference type="RefSeq" id="WP_328986156.1">
    <property type="nucleotide sequence ID" value="NZ_CP121472.1"/>
</dbReference>
<keyword evidence="14" id="KW-1185">Reference proteome</keyword>
<accession>A0ABZ0S380</accession>
<evidence type="ECO:0000256" key="10">
    <source>
        <dbReference type="SAM" id="Coils"/>
    </source>
</evidence>
<dbReference type="NCBIfam" id="TIGR01843">
    <property type="entry name" value="type_I_hlyD"/>
    <property type="match status" value="1"/>
</dbReference>
<evidence type="ECO:0000259" key="12">
    <source>
        <dbReference type="Pfam" id="PF26002"/>
    </source>
</evidence>
<reference evidence="13 14" key="1">
    <citation type="journal article" date="2023" name="Microorganisms">
        <title>Thiorhodovibrio frisius and Trv. litoralis spp. nov., Two Novel Members from a Clade of Fastidious Purple Sulfur Bacteria That Exhibit Unique Red-Shifted Light-Harvesting Capabilities.</title>
        <authorList>
            <person name="Methner A."/>
            <person name="Kuzyk S.B."/>
            <person name="Petersen J."/>
            <person name="Bauer S."/>
            <person name="Brinkmann H."/>
            <person name="Sichau K."/>
            <person name="Wanner G."/>
            <person name="Wolf J."/>
            <person name="Neumann-Schaal M."/>
            <person name="Henke P."/>
            <person name="Tank M."/>
            <person name="Sproer C."/>
            <person name="Bunk B."/>
            <person name="Overmann J."/>
        </authorList>
    </citation>
    <scope>NUCLEOTIDE SEQUENCE [LARGE SCALE GENOMIC DNA]</scope>
    <source>
        <strain evidence="13 14">DSM 6702</strain>
    </source>
</reference>
<feature type="domain" description="AprE-like beta-barrel" evidence="12">
    <location>
        <begin position="333"/>
        <end position="422"/>
    </location>
</feature>
<keyword evidence="3 9" id="KW-0813">Transport</keyword>
<dbReference type="Gene3D" id="2.40.30.170">
    <property type="match status" value="1"/>
</dbReference>
<gene>
    <name evidence="13" type="primary">prsE_1</name>
    <name evidence="13" type="ORF">Thiowin_00495</name>
</gene>
<dbReference type="PANTHER" id="PTHR30386:SF17">
    <property type="entry name" value="ALKALINE PROTEASE SECRETION PROTEIN APRE"/>
    <property type="match status" value="1"/>
</dbReference>
<evidence type="ECO:0000256" key="6">
    <source>
        <dbReference type="ARBA" id="ARBA00022692"/>
    </source>
</evidence>
<sequence>MDIDVIPRRLETDGDPQVPTNDKPIWIAGLLVLLLGFGGFAVWASVAPIDGAAVAPGQLAVESTRKTVQHFEGGIVEEILVREGDYVEKGQVLVRLDATEASAQLEIARSQFLGLLARAARLIAERDGETGIRFPAELLTEQEDPRIQEAISGEERVFAARRKALQGEKDVLQQRIVQLEEQIRGLEAQAATKVKRIELYQEEIDGLKALFKKGLGDKSRLREWERMVAELEGERAEHISSIAATRVRISETELQIVQLDRQQSTEVNAELREVETKLADLSERQRALRNTLKRTEIVAPVSGNVVAVNLHTIGGVVRSGEPLLDIVPMDENLIVEAQVNPVDIDRVYPGLNADLRMSAFNARTTPSIPGKVVTVSADSLTDERTGNSYYLARVRVTPEGMEKLEGKTLQPGMPVQVMIITGERTFLEYLLQPITDIFATAFKED</sequence>
<dbReference type="Gene3D" id="2.40.50.100">
    <property type="match status" value="1"/>
</dbReference>
<dbReference type="PRINTS" id="PR01490">
    <property type="entry name" value="RTXTOXIND"/>
</dbReference>
<proteinExistence type="inferred from homology"/>
<evidence type="ECO:0000256" key="3">
    <source>
        <dbReference type="ARBA" id="ARBA00022448"/>
    </source>
</evidence>
<comment type="subcellular location">
    <subcellularLocation>
        <location evidence="1 9">Cell inner membrane</location>
        <topology evidence="1 9">Single-pass membrane protein</topology>
    </subcellularLocation>
</comment>
<evidence type="ECO:0000256" key="8">
    <source>
        <dbReference type="ARBA" id="ARBA00023136"/>
    </source>
</evidence>
<keyword evidence="5 9" id="KW-0997">Cell inner membrane</keyword>
<dbReference type="Pfam" id="PF26002">
    <property type="entry name" value="Beta-barrel_AprE"/>
    <property type="match status" value="1"/>
</dbReference>